<dbReference type="EMBL" id="JAVYJV010000017">
    <property type="protein sequence ID" value="KAK4349163.1"/>
    <property type="molecule type" value="Genomic_DNA"/>
</dbReference>
<protein>
    <submittedName>
        <fullName evidence="2">Uncharacterized protein</fullName>
    </submittedName>
</protein>
<name>A0AAE1UXX5_9SOLA</name>
<organism evidence="2 3">
    <name type="scientific">Anisodus tanguticus</name>
    <dbReference type="NCBI Taxonomy" id="243964"/>
    <lineage>
        <taxon>Eukaryota</taxon>
        <taxon>Viridiplantae</taxon>
        <taxon>Streptophyta</taxon>
        <taxon>Embryophyta</taxon>
        <taxon>Tracheophyta</taxon>
        <taxon>Spermatophyta</taxon>
        <taxon>Magnoliopsida</taxon>
        <taxon>eudicotyledons</taxon>
        <taxon>Gunneridae</taxon>
        <taxon>Pentapetalae</taxon>
        <taxon>asterids</taxon>
        <taxon>lamiids</taxon>
        <taxon>Solanales</taxon>
        <taxon>Solanaceae</taxon>
        <taxon>Solanoideae</taxon>
        <taxon>Hyoscyameae</taxon>
        <taxon>Anisodus</taxon>
    </lineage>
</organism>
<reference evidence="2" key="1">
    <citation type="submission" date="2023-12" db="EMBL/GenBank/DDBJ databases">
        <title>Genome assembly of Anisodus tanguticus.</title>
        <authorList>
            <person name="Wang Y.-J."/>
        </authorList>
    </citation>
    <scope>NUCLEOTIDE SEQUENCE</scope>
    <source>
        <strain evidence="2">KB-2021</strain>
        <tissue evidence="2">Leaf</tissue>
    </source>
</reference>
<gene>
    <name evidence="2" type="ORF">RND71_031918</name>
</gene>
<feature type="region of interest" description="Disordered" evidence="1">
    <location>
        <begin position="49"/>
        <end position="68"/>
    </location>
</feature>
<dbReference type="Proteomes" id="UP001291623">
    <property type="component" value="Unassembled WGS sequence"/>
</dbReference>
<accession>A0AAE1UXX5</accession>
<evidence type="ECO:0000256" key="1">
    <source>
        <dbReference type="SAM" id="MobiDB-lite"/>
    </source>
</evidence>
<dbReference type="AlphaFoldDB" id="A0AAE1UXX5"/>
<sequence>MSFCQGEDLVKDCGVGPSGASSGYSDSAEKVPDFVILPNTNLVEINDDQITPIAPRRGRPRRPANKEKYGSVPIRVTTTYFYFDTTILKLFTKFMTGGSVNHLLDKSTDIMQYINGFRFLYNTPWTEVDYVLFPMHLEMK</sequence>
<proteinExistence type="predicted"/>
<comment type="caution">
    <text evidence="2">The sequence shown here is derived from an EMBL/GenBank/DDBJ whole genome shotgun (WGS) entry which is preliminary data.</text>
</comment>
<evidence type="ECO:0000313" key="3">
    <source>
        <dbReference type="Proteomes" id="UP001291623"/>
    </source>
</evidence>
<evidence type="ECO:0000313" key="2">
    <source>
        <dbReference type="EMBL" id="KAK4349163.1"/>
    </source>
</evidence>
<keyword evidence="3" id="KW-1185">Reference proteome</keyword>